<comment type="caution">
    <text evidence="3">The sequence shown here is derived from an EMBL/GenBank/DDBJ whole genome shotgun (WGS) entry which is preliminary data.</text>
</comment>
<dbReference type="RefSeq" id="WP_165991543.1">
    <property type="nucleotide sequence ID" value="NZ_JAMYZY010000009.1"/>
</dbReference>
<dbReference type="Proteomes" id="UP001523528">
    <property type="component" value="Unassembled WGS sequence"/>
</dbReference>
<dbReference type="InterPro" id="IPR025419">
    <property type="entry name" value="DUF4142"/>
</dbReference>
<dbReference type="PANTHER" id="PTHR38593:SF1">
    <property type="entry name" value="BLR2558 PROTEIN"/>
    <property type="match status" value="1"/>
</dbReference>
<protein>
    <submittedName>
        <fullName evidence="3">DUF4142 domain-containing protein</fullName>
    </submittedName>
</protein>
<dbReference type="Gene3D" id="1.20.1260.10">
    <property type="match status" value="1"/>
</dbReference>
<dbReference type="PROSITE" id="PS51257">
    <property type="entry name" value="PROKAR_LIPOPROTEIN"/>
    <property type="match status" value="1"/>
</dbReference>
<reference evidence="3 4" key="1">
    <citation type="submission" date="2022-06" db="EMBL/GenBank/DDBJ databases">
        <title>Acetobacer genomes from food samples.</title>
        <authorList>
            <person name="Sombolestani A."/>
        </authorList>
    </citation>
    <scope>NUCLEOTIDE SEQUENCE [LARGE SCALE GENOMIC DNA]</scope>
    <source>
        <strain evidence="3 4">R-83285</strain>
    </source>
</reference>
<evidence type="ECO:0000313" key="3">
    <source>
        <dbReference type="EMBL" id="MCP1258279.1"/>
    </source>
</evidence>
<name>A0ABT1F224_9PROT</name>
<feature type="domain" description="DUF4142" evidence="2">
    <location>
        <begin position="50"/>
        <end position="176"/>
    </location>
</feature>
<keyword evidence="4" id="KW-1185">Reference proteome</keyword>
<organism evidence="3 4">
    <name type="scientific">Acetobacter lambici</name>
    <dbReference type="NCBI Taxonomy" id="1332824"/>
    <lineage>
        <taxon>Bacteria</taxon>
        <taxon>Pseudomonadati</taxon>
        <taxon>Pseudomonadota</taxon>
        <taxon>Alphaproteobacteria</taxon>
        <taxon>Acetobacterales</taxon>
        <taxon>Acetobacteraceae</taxon>
        <taxon>Acetobacter</taxon>
    </lineage>
</organism>
<feature type="chain" id="PRO_5045798770" evidence="1">
    <location>
        <begin position="27"/>
        <end position="183"/>
    </location>
</feature>
<gene>
    <name evidence="3" type="ORF">NKW50_06715</name>
</gene>
<dbReference type="EMBL" id="JAMYZZ010000008">
    <property type="protein sequence ID" value="MCP1258279.1"/>
    <property type="molecule type" value="Genomic_DNA"/>
</dbReference>
<dbReference type="Pfam" id="PF13628">
    <property type="entry name" value="DUF4142"/>
    <property type="match status" value="1"/>
</dbReference>
<sequence>MSFLFRHKARALSPLMLMLVGLGGCAYITPEQPAAPPLPALAKPAPFSAADAVFVQKLNALDLTQIAAANAARTHAARSDIAVLGETIAKDLTAMQTRLAKVATAHGLTLPAQPLPAEQKQIDRLQHWQGAAFDKRYIRYFAAAHAKIKPVLASLIATSKNPDLVTIARDVQTRLADYQTVMH</sequence>
<feature type="signal peptide" evidence="1">
    <location>
        <begin position="1"/>
        <end position="26"/>
    </location>
</feature>
<evidence type="ECO:0000313" key="4">
    <source>
        <dbReference type="Proteomes" id="UP001523528"/>
    </source>
</evidence>
<keyword evidence="1" id="KW-0732">Signal</keyword>
<dbReference type="PANTHER" id="PTHR38593">
    <property type="entry name" value="BLR2558 PROTEIN"/>
    <property type="match status" value="1"/>
</dbReference>
<accession>A0ABT1F224</accession>
<evidence type="ECO:0000259" key="2">
    <source>
        <dbReference type="Pfam" id="PF13628"/>
    </source>
</evidence>
<evidence type="ECO:0000256" key="1">
    <source>
        <dbReference type="SAM" id="SignalP"/>
    </source>
</evidence>
<proteinExistence type="predicted"/>
<dbReference type="InterPro" id="IPR012347">
    <property type="entry name" value="Ferritin-like"/>
</dbReference>